<comment type="caution">
    <text evidence="2">The sequence shown here is derived from an EMBL/GenBank/DDBJ whole genome shotgun (WGS) entry which is preliminary data.</text>
</comment>
<dbReference type="AlphaFoldDB" id="A0A8H4VY46"/>
<dbReference type="OrthoDB" id="3438804at2759"/>
<organism evidence="2 3">
    <name type="scientific">Cudoniella acicularis</name>
    <dbReference type="NCBI Taxonomy" id="354080"/>
    <lineage>
        <taxon>Eukaryota</taxon>
        <taxon>Fungi</taxon>
        <taxon>Dikarya</taxon>
        <taxon>Ascomycota</taxon>
        <taxon>Pezizomycotina</taxon>
        <taxon>Leotiomycetes</taxon>
        <taxon>Helotiales</taxon>
        <taxon>Tricladiaceae</taxon>
        <taxon>Cudoniella</taxon>
    </lineage>
</organism>
<evidence type="ECO:0000313" key="3">
    <source>
        <dbReference type="Proteomes" id="UP000566819"/>
    </source>
</evidence>
<sequence length="239" mass="27552">MSPKNCFTLFPRLPTELRFKIWEIALSRLSIMDFRDQVDEKGKCMGGYLFQSGGHGSIARACKEAWRLMVKSHQRIELLLGYRVSRHRVATWIDFTNTIFYLGRGNFMWSSMETLSPDAISTRVKNVAIGWSTPWKVRETCDQLEVFQALQHVVILVPPRRSQGEAQRSLITPLDFQDLEFQLSGQITFTGTSAKDMNYLNSIIEKMIITKFQKLGRNLPIVDIVVSEFMYSPEWDIGC</sequence>
<protein>
    <recommendedName>
        <fullName evidence="1">2EXR domain-containing protein</fullName>
    </recommendedName>
</protein>
<dbReference type="PANTHER" id="PTHR35910:SF6">
    <property type="entry name" value="2EXR DOMAIN-CONTAINING PROTEIN"/>
    <property type="match status" value="1"/>
</dbReference>
<proteinExistence type="predicted"/>
<dbReference type="Pfam" id="PF20150">
    <property type="entry name" value="2EXR"/>
    <property type="match status" value="1"/>
</dbReference>
<evidence type="ECO:0000259" key="1">
    <source>
        <dbReference type="Pfam" id="PF20150"/>
    </source>
</evidence>
<dbReference type="EMBL" id="JAAMPI010001040">
    <property type="protein sequence ID" value="KAF4627028.1"/>
    <property type="molecule type" value="Genomic_DNA"/>
</dbReference>
<accession>A0A8H4VY46</accession>
<dbReference type="Proteomes" id="UP000566819">
    <property type="component" value="Unassembled WGS sequence"/>
</dbReference>
<dbReference type="InterPro" id="IPR045518">
    <property type="entry name" value="2EXR"/>
</dbReference>
<gene>
    <name evidence="2" type="ORF">G7Y89_g11124</name>
</gene>
<keyword evidence="3" id="KW-1185">Reference proteome</keyword>
<dbReference type="PANTHER" id="PTHR35910">
    <property type="entry name" value="2EXR DOMAIN-CONTAINING PROTEIN"/>
    <property type="match status" value="1"/>
</dbReference>
<feature type="domain" description="2EXR" evidence="1">
    <location>
        <begin position="7"/>
        <end position="95"/>
    </location>
</feature>
<evidence type="ECO:0000313" key="2">
    <source>
        <dbReference type="EMBL" id="KAF4627028.1"/>
    </source>
</evidence>
<name>A0A8H4VY46_9HELO</name>
<reference evidence="2 3" key="1">
    <citation type="submission" date="2020-03" db="EMBL/GenBank/DDBJ databases">
        <title>Draft Genome Sequence of Cudoniella acicularis.</title>
        <authorList>
            <person name="Buettner E."/>
            <person name="Kellner H."/>
        </authorList>
    </citation>
    <scope>NUCLEOTIDE SEQUENCE [LARGE SCALE GENOMIC DNA]</scope>
    <source>
        <strain evidence="2 3">DSM 108380</strain>
    </source>
</reference>